<organism evidence="2 3">
    <name type="scientific">Hypsizygus marmoreus</name>
    <name type="common">White beech mushroom</name>
    <name type="synonym">Agaricus marmoreus</name>
    <dbReference type="NCBI Taxonomy" id="39966"/>
    <lineage>
        <taxon>Eukaryota</taxon>
        <taxon>Fungi</taxon>
        <taxon>Dikarya</taxon>
        <taxon>Basidiomycota</taxon>
        <taxon>Agaricomycotina</taxon>
        <taxon>Agaricomycetes</taxon>
        <taxon>Agaricomycetidae</taxon>
        <taxon>Agaricales</taxon>
        <taxon>Tricholomatineae</taxon>
        <taxon>Lyophyllaceae</taxon>
        <taxon>Hypsizygus</taxon>
    </lineage>
</organism>
<keyword evidence="1" id="KW-0472">Membrane</keyword>
<comment type="caution">
    <text evidence="2">The sequence shown here is derived from an EMBL/GenBank/DDBJ whole genome shotgun (WGS) entry which is preliminary data.</text>
</comment>
<sequence length="155" mass="16688">MALPDTEEQSRLASRNTFLAPLRLVGCVAVTFFSWALPPSLRPISMLGYFPQILAAAASGNPAFLASLMTLPLVGVAFDIQPITLTDPTPDSPKYVVVQYSQILAPAASGNTRYLSLRASHSIRQTLVVIVFIAERCVAPRYSGPFLTPSPQNLA</sequence>
<dbReference type="InParanoid" id="A0A369JVT8"/>
<dbReference type="EMBL" id="LUEZ02000032">
    <property type="protein sequence ID" value="RDB26449.1"/>
    <property type="molecule type" value="Genomic_DNA"/>
</dbReference>
<evidence type="ECO:0000313" key="2">
    <source>
        <dbReference type="EMBL" id="RDB26449.1"/>
    </source>
</evidence>
<feature type="transmembrane region" description="Helical" evidence="1">
    <location>
        <begin position="53"/>
        <end position="78"/>
    </location>
</feature>
<keyword evidence="1" id="KW-1133">Transmembrane helix</keyword>
<dbReference type="Proteomes" id="UP000076154">
    <property type="component" value="Unassembled WGS sequence"/>
</dbReference>
<name>A0A369JVT8_HYPMA</name>
<reference evidence="2" key="1">
    <citation type="submission" date="2018-04" db="EMBL/GenBank/DDBJ databases">
        <title>Whole genome sequencing of Hypsizygus marmoreus.</title>
        <authorList>
            <person name="Choi I.-G."/>
            <person name="Min B."/>
            <person name="Kim J.-G."/>
            <person name="Kim S."/>
            <person name="Oh Y.-L."/>
            <person name="Kong W.-S."/>
            <person name="Park H."/>
            <person name="Jeong J."/>
            <person name="Song E.-S."/>
        </authorList>
    </citation>
    <scope>NUCLEOTIDE SEQUENCE [LARGE SCALE GENOMIC DNA]</scope>
    <source>
        <strain evidence="2">51987-8</strain>
    </source>
</reference>
<gene>
    <name evidence="2" type="ORF">Hypma_006043</name>
</gene>
<protein>
    <submittedName>
        <fullName evidence="2">Uncharacterized protein</fullName>
    </submittedName>
</protein>
<evidence type="ECO:0000256" key="1">
    <source>
        <dbReference type="SAM" id="Phobius"/>
    </source>
</evidence>
<feature type="transmembrane region" description="Helical" evidence="1">
    <location>
        <begin position="20"/>
        <end position="41"/>
    </location>
</feature>
<accession>A0A369JVT8</accession>
<proteinExistence type="predicted"/>
<evidence type="ECO:0000313" key="3">
    <source>
        <dbReference type="Proteomes" id="UP000076154"/>
    </source>
</evidence>
<keyword evidence="3" id="KW-1185">Reference proteome</keyword>
<dbReference type="AlphaFoldDB" id="A0A369JVT8"/>
<keyword evidence="1" id="KW-0812">Transmembrane</keyword>